<keyword evidence="6" id="KW-0269">Exonuclease</keyword>
<comment type="similarity">
    <text evidence="2">Belongs to the tyrosyl-DNA phosphodiesterase family.</text>
</comment>
<dbReference type="PANTHER" id="PTHR12415">
    <property type="entry name" value="TYROSYL-DNA PHOSPHODIESTERASE 1"/>
    <property type="match status" value="1"/>
</dbReference>
<evidence type="ECO:0000256" key="2">
    <source>
        <dbReference type="ARBA" id="ARBA00010205"/>
    </source>
</evidence>
<dbReference type="InterPro" id="IPR010347">
    <property type="entry name" value="Tdp1"/>
</dbReference>
<evidence type="ECO:0000256" key="12">
    <source>
        <dbReference type="SAM" id="MobiDB-lite"/>
    </source>
</evidence>
<feature type="site" description="Interaction with DNA" evidence="11">
    <location>
        <position position="519"/>
    </location>
</feature>
<feature type="active site" description="Nucleophile" evidence="9">
    <location>
        <position position="237"/>
    </location>
</feature>
<dbReference type="GO" id="GO:0003690">
    <property type="term" value="F:double-stranded DNA binding"/>
    <property type="evidence" value="ECO:0007669"/>
    <property type="project" value="TreeGrafter"/>
</dbReference>
<keyword evidence="5" id="KW-0378">Hydrolase</keyword>
<evidence type="ECO:0000256" key="1">
    <source>
        <dbReference type="ARBA" id="ARBA00004123"/>
    </source>
</evidence>
<dbReference type="Proteomes" id="UP000054937">
    <property type="component" value="Unassembled WGS sequence"/>
</dbReference>
<dbReference type="Pfam" id="PF06087">
    <property type="entry name" value="Tyr-DNA_phospho"/>
    <property type="match status" value="1"/>
</dbReference>
<dbReference type="Gene3D" id="3.30.870.10">
    <property type="entry name" value="Endonuclease Chain A"/>
    <property type="match status" value="2"/>
</dbReference>
<evidence type="ECO:0000256" key="6">
    <source>
        <dbReference type="ARBA" id="ARBA00022839"/>
    </source>
</evidence>
<evidence type="ECO:0000313" key="13">
    <source>
        <dbReference type="EMBL" id="KRX00629.1"/>
    </source>
</evidence>
<comment type="caution">
    <text evidence="13">The sequence shown here is derived from an EMBL/GenBank/DDBJ whole genome shotgun (WGS) entry which is preliminary data.</text>
</comment>
<dbReference type="OrthoDB" id="47785at2759"/>
<dbReference type="EMBL" id="LDAU01000183">
    <property type="protein sequence ID" value="KRX00629.1"/>
    <property type="molecule type" value="Genomic_DNA"/>
</dbReference>
<feature type="region of interest" description="Disordered" evidence="12">
    <location>
        <begin position="1"/>
        <end position="26"/>
    </location>
</feature>
<evidence type="ECO:0000256" key="11">
    <source>
        <dbReference type="PIRSR" id="PIRSR610347-3"/>
    </source>
</evidence>
<evidence type="ECO:0000256" key="8">
    <source>
        <dbReference type="ARBA" id="ARBA00023242"/>
    </source>
</evidence>
<keyword evidence="7" id="KW-0234">DNA repair</keyword>
<keyword evidence="14" id="KW-1185">Reference proteome</keyword>
<evidence type="ECO:0000256" key="4">
    <source>
        <dbReference type="ARBA" id="ARBA00022763"/>
    </source>
</evidence>
<organism evidence="13 14">
    <name type="scientific">Pseudocohnilembus persalinus</name>
    <name type="common">Ciliate</name>
    <dbReference type="NCBI Taxonomy" id="266149"/>
    <lineage>
        <taxon>Eukaryota</taxon>
        <taxon>Sar</taxon>
        <taxon>Alveolata</taxon>
        <taxon>Ciliophora</taxon>
        <taxon>Intramacronucleata</taxon>
        <taxon>Oligohymenophorea</taxon>
        <taxon>Scuticociliatia</taxon>
        <taxon>Philasterida</taxon>
        <taxon>Pseudocohnilembidae</taxon>
        <taxon>Pseudocohnilembus</taxon>
    </lineage>
</organism>
<evidence type="ECO:0000256" key="3">
    <source>
        <dbReference type="ARBA" id="ARBA00022722"/>
    </source>
</evidence>
<protein>
    <submittedName>
        <fullName evidence="13">Uncharacterized protein</fullName>
    </submittedName>
</protein>
<dbReference type="GO" id="GO:0004527">
    <property type="term" value="F:exonuclease activity"/>
    <property type="evidence" value="ECO:0007669"/>
    <property type="project" value="UniProtKB-KW"/>
</dbReference>
<reference evidence="13 14" key="1">
    <citation type="journal article" date="2015" name="Sci. Rep.">
        <title>Genome of the facultative scuticociliatosis pathogen Pseudocohnilembus persalinus provides insight into its virulence through horizontal gene transfer.</title>
        <authorList>
            <person name="Xiong J."/>
            <person name="Wang G."/>
            <person name="Cheng J."/>
            <person name="Tian M."/>
            <person name="Pan X."/>
            <person name="Warren A."/>
            <person name="Jiang C."/>
            <person name="Yuan D."/>
            <person name="Miao W."/>
        </authorList>
    </citation>
    <scope>NUCLEOTIDE SEQUENCE [LARGE SCALE GENOMIC DNA]</scope>
    <source>
        <strain evidence="13">36N120E</strain>
    </source>
</reference>
<keyword evidence="8" id="KW-0539">Nucleus</keyword>
<evidence type="ECO:0000313" key="14">
    <source>
        <dbReference type="Proteomes" id="UP000054937"/>
    </source>
</evidence>
<accession>A0A0V0QEJ9</accession>
<feature type="active site" description="Proton donor/acceptor" evidence="9">
    <location>
        <position position="492"/>
    </location>
</feature>
<evidence type="ECO:0000256" key="10">
    <source>
        <dbReference type="PIRSR" id="PIRSR610347-2"/>
    </source>
</evidence>
<evidence type="ECO:0000256" key="5">
    <source>
        <dbReference type="ARBA" id="ARBA00022801"/>
    </source>
</evidence>
<name>A0A0V0QEJ9_PSEPJ</name>
<dbReference type="GO" id="GO:0017005">
    <property type="term" value="F:3'-tyrosyl-DNA phosphodiesterase activity"/>
    <property type="evidence" value="ECO:0007669"/>
    <property type="project" value="TreeGrafter"/>
</dbReference>
<dbReference type="CDD" id="cd09123">
    <property type="entry name" value="PLDc_Tdp1_2"/>
    <property type="match status" value="1"/>
</dbReference>
<evidence type="ECO:0000256" key="9">
    <source>
        <dbReference type="PIRSR" id="PIRSR610347-1"/>
    </source>
</evidence>
<dbReference type="AlphaFoldDB" id="A0A0V0QEJ9"/>
<keyword evidence="4" id="KW-0227">DNA damage</keyword>
<dbReference type="InParanoid" id="A0A0V0QEJ9"/>
<comment type="subcellular location">
    <subcellularLocation>
        <location evidence="1">Nucleus</location>
    </subcellularLocation>
</comment>
<dbReference type="CDD" id="cd09122">
    <property type="entry name" value="PLDc_Tdp1_1"/>
    <property type="match status" value="1"/>
</dbReference>
<feature type="binding site" evidence="10">
    <location>
        <position position="494"/>
    </location>
    <ligand>
        <name>substrate</name>
    </ligand>
</feature>
<dbReference type="GO" id="GO:0006281">
    <property type="term" value="P:DNA repair"/>
    <property type="evidence" value="ECO:0007669"/>
    <property type="project" value="UniProtKB-KW"/>
</dbReference>
<sequence>MEQNQNPSKKRNLNQFQNQQNDSQETNVNYQQQNQILRELALERMQRQQQQTQKSQNNCDLKQNYEQQNKEQDQIQTQKTQVIIKNKNDIQQEEEQKISIQKDKKSIDKQNEFQNIHTQKLTQFYVNKLVQYPVEQHADYMVSFDELFLEDPFYKLRNKEKIDTVQSVFITTYGFQSSQLEKIVKGKQTHFVLANDRSAQDKKEGLPDVIENFKNYKNWTLIHPPKDYSSPFPGPFHPKLWLLKFPKFLRVVICSANQMEADWDIWGQGVWFQDFRVKNQGEKECYKTLTDETKFDFDKDFKITLEHFVSKIMPPFKDYKELLKIDLNDYFYENINVILIPGLPGRFQDDQFKKYNKGKVKHVLTKYFKNSSTKLKDPILTYQSTSCGSIDEQFIEEMLNTFNPHSQSFQVMNDDRKNRKKNKLEPIQFSKDFKFVYPTLQYILNEAQAGVEFAGCLCMQKDSFVKESFPKLIMHRYEGNQEYFFYQGVIPHIKGGILTERDGSINDNTVIYLGSHNFSQAAWGRLQLQMKQININNTELGILFPPQENSKQMKQQIVNVLPWKFPPEKYQGNDRPFMWADCQN</sequence>
<proteinExistence type="inferred from homology"/>
<dbReference type="PANTHER" id="PTHR12415:SF0">
    <property type="entry name" value="TYROSYL-DNA PHOSPHODIESTERASE 1"/>
    <property type="match status" value="1"/>
</dbReference>
<gene>
    <name evidence="13" type="ORF">PPERSA_00856</name>
</gene>
<dbReference type="GO" id="GO:0005634">
    <property type="term" value="C:nucleus"/>
    <property type="evidence" value="ECO:0007669"/>
    <property type="project" value="UniProtKB-SubCell"/>
</dbReference>
<keyword evidence="3" id="KW-0540">Nuclease</keyword>
<feature type="binding site" evidence="10">
    <location>
        <position position="239"/>
    </location>
    <ligand>
        <name>substrate</name>
    </ligand>
</feature>
<evidence type="ECO:0000256" key="7">
    <source>
        <dbReference type="ARBA" id="ARBA00023204"/>
    </source>
</evidence>
<dbReference type="SUPFAM" id="SSF56024">
    <property type="entry name" value="Phospholipase D/nuclease"/>
    <property type="match status" value="2"/>
</dbReference>
<dbReference type="GO" id="GO:0003697">
    <property type="term" value="F:single-stranded DNA binding"/>
    <property type="evidence" value="ECO:0007669"/>
    <property type="project" value="TreeGrafter"/>
</dbReference>